<dbReference type="Proteomes" id="UP000271974">
    <property type="component" value="Unassembled WGS sequence"/>
</dbReference>
<dbReference type="AlphaFoldDB" id="A0A3S1BTU2"/>
<dbReference type="GO" id="GO:0006511">
    <property type="term" value="P:ubiquitin-dependent protein catabolic process"/>
    <property type="evidence" value="ECO:0007669"/>
    <property type="project" value="TreeGrafter"/>
</dbReference>
<name>A0A3S1BTU2_ELYCH</name>
<organism evidence="3 4">
    <name type="scientific">Elysia chlorotica</name>
    <name type="common">Eastern emerald elysia</name>
    <name type="synonym">Sea slug</name>
    <dbReference type="NCBI Taxonomy" id="188477"/>
    <lineage>
        <taxon>Eukaryota</taxon>
        <taxon>Metazoa</taxon>
        <taxon>Spiralia</taxon>
        <taxon>Lophotrochozoa</taxon>
        <taxon>Mollusca</taxon>
        <taxon>Gastropoda</taxon>
        <taxon>Heterobranchia</taxon>
        <taxon>Euthyneura</taxon>
        <taxon>Panpulmonata</taxon>
        <taxon>Sacoglossa</taxon>
        <taxon>Placobranchoidea</taxon>
        <taxon>Plakobranchidae</taxon>
        <taxon>Elysia</taxon>
    </lineage>
</organism>
<dbReference type="GO" id="GO:0005654">
    <property type="term" value="C:nucleoplasm"/>
    <property type="evidence" value="ECO:0007669"/>
    <property type="project" value="TreeGrafter"/>
</dbReference>
<feature type="compositionally biased region" description="Basic and acidic residues" evidence="1">
    <location>
        <begin position="145"/>
        <end position="157"/>
    </location>
</feature>
<proteinExistence type="predicted"/>
<keyword evidence="4" id="KW-1185">Reference proteome</keyword>
<dbReference type="OrthoDB" id="30336at2759"/>
<evidence type="ECO:0000256" key="1">
    <source>
        <dbReference type="SAM" id="MobiDB-lite"/>
    </source>
</evidence>
<feature type="compositionally biased region" description="Acidic residues" evidence="1">
    <location>
        <begin position="561"/>
        <end position="578"/>
    </location>
</feature>
<gene>
    <name evidence="3" type="ORF">EGW08_003765</name>
</gene>
<dbReference type="GO" id="GO:0016020">
    <property type="term" value="C:membrane"/>
    <property type="evidence" value="ECO:0007669"/>
    <property type="project" value="TreeGrafter"/>
</dbReference>
<dbReference type="EMBL" id="RQTK01000081">
    <property type="protein sequence ID" value="RUS88507.1"/>
    <property type="molecule type" value="Genomic_DNA"/>
</dbReference>
<evidence type="ECO:0000313" key="4">
    <source>
        <dbReference type="Proteomes" id="UP000271974"/>
    </source>
</evidence>
<feature type="region of interest" description="Disordered" evidence="1">
    <location>
        <begin position="591"/>
        <end position="630"/>
    </location>
</feature>
<evidence type="ECO:0000259" key="2">
    <source>
        <dbReference type="Pfam" id="PF19423"/>
    </source>
</evidence>
<dbReference type="Pfam" id="PF19423">
    <property type="entry name" value="E3_UBR4_N"/>
    <property type="match status" value="1"/>
</dbReference>
<dbReference type="InterPro" id="IPR045189">
    <property type="entry name" value="UBR4-like"/>
</dbReference>
<feature type="non-terminal residue" evidence="3">
    <location>
        <position position="1"/>
    </location>
</feature>
<feature type="compositionally biased region" description="Low complexity" evidence="1">
    <location>
        <begin position="545"/>
        <end position="557"/>
    </location>
</feature>
<sequence length="762" mass="82532">CQTWSSVKNLLTNSYPIFNKNDLPDFTNLIIQREQEILHHNEEFEAFYSLFVALATDALCSLSGSLSKTSLFQVSAASKVLLSFLLNRLETPNRLCVVTPKYIMILISGLCRGGQCLSRSDVVTFTCLFKPVDVPPDTTTVDAAPRQKDSEKSKEKRLQRLDTQKDLFDQMTSVFADTPIPTALTSSPKTEIVSIDTPESEQKSPVTTLAQSPDTLDNSGEIFNQNNIESLLSMNGAEILLGACTQLTFLSKYMQRYKDALNGTAFLLPGTLSQALTMRNGYQFLLTEVCDVWRAFSLPILEPLTPNRLKTIVEVTLGCLFAAVSVATADSVVNAVKPSGPSQASGAKDEEMDSQGHTIVQKTLEIFNWVSSAIKTSTRAGGSVAQNLNLLAAWESLEGLQGILALTPAVILERKELKPKGTADQRKEQSGTSTAVSAAPGRPPSGKGSHPFLSVTAVALATNAIQLLIPLLEDLNIEGAEETVTTLGPVTSAGLGVDILDSLTAWGRVKALFQAVSVPDLVIQLMSTAFKKAVYLKRLKQGSDSQETISSSSTSDSNTFYEDDFSTSEGSSEEDDSEPILGQWLDEALSPYESSTATPPPPQRPKVEGMAGGESKRQREASVGSGSPNFVPDKMEPEGFIALVSSVMNFFNVYLLTSRNANISAISRSSITQDHVTMFAQLTKDLDKECARLESDKGYASIALVLARLNHNLIASSCLSSQLQDYYLGVLGVSPFNTDPWSLTVHPRSLAVLVSVVLHRQQ</sequence>
<dbReference type="STRING" id="188477.A0A3S1BTU2"/>
<dbReference type="PANTHER" id="PTHR21725:SF1">
    <property type="entry name" value="E3 UBIQUITIN-PROTEIN LIGASE UBR4"/>
    <property type="match status" value="1"/>
</dbReference>
<comment type="caution">
    <text evidence="3">The sequence shown here is derived from an EMBL/GenBank/DDBJ whole genome shotgun (WGS) entry which is preliminary data.</text>
</comment>
<feature type="domain" description="E3 ubiquitin-protein ligase UBR4 N-terminal" evidence="2">
    <location>
        <begin position="44"/>
        <end position="762"/>
    </location>
</feature>
<feature type="region of interest" description="Disordered" evidence="1">
    <location>
        <begin position="545"/>
        <end position="578"/>
    </location>
</feature>
<reference evidence="3 4" key="1">
    <citation type="submission" date="2019-01" db="EMBL/GenBank/DDBJ databases">
        <title>A draft genome assembly of the solar-powered sea slug Elysia chlorotica.</title>
        <authorList>
            <person name="Cai H."/>
            <person name="Li Q."/>
            <person name="Fang X."/>
            <person name="Li J."/>
            <person name="Curtis N.E."/>
            <person name="Altenburger A."/>
            <person name="Shibata T."/>
            <person name="Feng M."/>
            <person name="Maeda T."/>
            <person name="Schwartz J.A."/>
            <person name="Shigenobu S."/>
            <person name="Lundholm N."/>
            <person name="Nishiyama T."/>
            <person name="Yang H."/>
            <person name="Hasebe M."/>
            <person name="Li S."/>
            <person name="Pierce S.K."/>
            <person name="Wang J."/>
        </authorList>
    </citation>
    <scope>NUCLEOTIDE SEQUENCE [LARGE SCALE GENOMIC DNA]</scope>
    <source>
        <strain evidence="3">EC2010</strain>
        <tissue evidence="3">Whole organism of an adult</tissue>
    </source>
</reference>
<feature type="compositionally biased region" description="Basic and acidic residues" evidence="1">
    <location>
        <begin position="417"/>
        <end position="429"/>
    </location>
</feature>
<feature type="region of interest" description="Disordered" evidence="1">
    <location>
        <begin position="417"/>
        <end position="448"/>
    </location>
</feature>
<protein>
    <recommendedName>
        <fullName evidence="2">E3 ubiquitin-protein ligase UBR4 N-terminal domain-containing protein</fullName>
    </recommendedName>
</protein>
<dbReference type="GO" id="GO:0005813">
    <property type="term" value="C:centrosome"/>
    <property type="evidence" value="ECO:0007669"/>
    <property type="project" value="TreeGrafter"/>
</dbReference>
<dbReference type="GO" id="GO:0004842">
    <property type="term" value="F:ubiquitin-protein transferase activity"/>
    <property type="evidence" value="ECO:0007669"/>
    <property type="project" value="TreeGrafter"/>
</dbReference>
<feature type="non-terminal residue" evidence="3">
    <location>
        <position position="762"/>
    </location>
</feature>
<dbReference type="PANTHER" id="PTHR21725">
    <property type="entry name" value="E3 UBIQUITIN-PROTEIN LIGASE UBR4"/>
    <property type="match status" value="1"/>
</dbReference>
<feature type="region of interest" description="Disordered" evidence="1">
    <location>
        <begin position="138"/>
        <end position="157"/>
    </location>
</feature>
<accession>A0A3S1BTU2</accession>
<evidence type="ECO:0000313" key="3">
    <source>
        <dbReference type="EMBL" id="RUS88507.1"/>
    </source>
</evidence>
<dbReference type="GO" id="GO:0005829">
    <property type="term" value="C:cytosol"/>
    <property type="evidence" value="ECO:0007669"/>
    <property type="project" value="TreeGrafter"/>
</dbReference>
<dbReference type="InterPro" id="IPR045841">
    <property type="entry name" value="E3_UBR4_N"/>
</dbReference>